<feature type="domain" description="Phage capsid-like C-terminal" evidence="2">
    <location>
        <begin position="96"/>
        <end position="365"/>
    </location>
</feature>
<comment type="subcellular location">
    <subcellularLocation>
        <location evidence="1">Virion</location>
    </subcellularLocation>
</comment>
<name>A0A1I0TGN5_9BACL</name>
<protein>
    <submittedName>
        <fullName evidence="3">Phage major capsid protein, HK97 family</fullName>
    </submittedName>
</protein>
<gene>
    <name evidence="3" type="ORF">SAMN05192569_102822</name>
</gene>
<dbReference type="AlphaFoldDB" id="A0A1I0TGN5"/>
<evidence type="ECO:0000313" key="3">
    <source>
        <dbReference type="EMBL" id="SFA50951.1"/>
    </source>
</evidence>
<evidence type="ECO:0000256" key="1">
    <source>
        <dbReference type="ARBA" id="ARBA00004328"/>
    </source>
</evidence>
<dbReference type="Proteomes" id="UP000198650">
    <property type="component" value="Unassembled WGS sequence"/>
</dbReference>
<dbReference type="InterPro" id="IPR054612">
    <property type="entry name" value="Phage_capsid-like_C"/>
</dbReference>
<dbReference type="RefSeq" id="WP_090950188.1">
    <property type="nucleotide sequence ID" value="NZ_FOJS01000028.1"/>
</dbReference>
<dbReference type="InterPro" id="IPR024455">
    <property type="entry name" value="Phage_capsid"/>
</dbReference>
<reference evidence="4" key="1">
    <citation type="submission" date="2016-10" db="EMBL/GenBank/DDBJ databases">
        <authorList>
            <person name="Varghese N."/>
            <person name="Submissions S."/>
        </authorList>
    </citation>
    <scope>NUCLEOTIDE SEQUENCE [LARGE SCALE GENOMIC DNA]</scope>
    <source>
        <strain evidence="4">M1</strain>
    </source>
</reference>
<dbReference type="NCBIfam" id="TIGR01554">
    <property type="entry name" value="major_cap_HK97"/>
    <property type="match status" value="1"/>
</dbReference>
<proteinExistence type="predicted"/>
<keyword evidence="4" id="KW-1185">Reference proteome</keyword>
<dbReference type="STRING" id="186116.SAMN05192569_102822"/>
<sequence>MGIENLDRKAKNEAEMKENLLKALNSGDEKELAEALTKFANSIQENIIAEAKKAVNEDLTDQQAMAARGLKPLTKEEMAYYNEVIQGQGFDGVEKLVPSTVIDRVFEDLVRDHELLQNIEFVNTTGITEWILKKGDIPTAWWGKLTAEIREILDEGFEKVSTELFKLSAFIPVAKAMLDLGPVWLDKYVRTVLAEAMAIGLEDAIIRGTGKEQPIGMMKDLAGAVVDGVYPDKTATALTDLSPKSLGQQVMAPLTKNGKRKVNQVLFVVNPLDYWEKIFPETTILTQNGTYVYGVLPIPATIIQSVSVPQGRLIAGLGKDYFLGVGSSRKIEYSDEVRFIEDERVYVTKQYANGRPKDNDSFLVFDITNLGVETPTP</sequence>
<dbReference type="EMBL" id="FOJS01000028">
    <property type="protein sequence ID" value="SFA50951.1"/>
    <property type="molecule type" value="Genomic_DNA"/>
</dbReference>
<dbReference type="Pfam" id="PF05065">
    <property type="entry name" value="Phage_capsid"/>
    <property type="match status" value="1"/>
</dbReference>
<evidence type="ECO:0000259" key="2">
    <source>
        <dbReference type="Pfam" id="PF05065"/>
    </source>
</evidence>
<dbReference type="OrthoDB" id="2043141at2"/>
<dbReference type="SUPFAM" id="SSF56563">
    <property type="entry name" value="Major capsid protein gp5"/>
    <property type="match status" value="1"/>
</dbReference>
<evidence type="ECO:0000313" key="4">
    <source>
        <dbReference type="Proteomes" id="UP000198650"/>
    </source>
</evidence>
<accession>A0A1I0TGN5</accession>
<organism evidence="3 4">
    <name type="scientific">Parageobacillus thermantarcticus</name>
    <dbReference type="NCBI Taxonomy" id="186116"/>
    <lineage>
        <taxon>Bacteria</taxon>
        <taxon>Bacillati</taxon>
        <taxon>Bacillota</taxon>
        <taxon>Bacilli</taxon>
        <taxon>Bacillales</taxon>
        <taxon>Anoxybacillaceae</taxon>
        <taxon>Parageobacillus</taxon>
    </lineage>
</organism>